<reference evidence="1 2" key="1">
    <citation type="submission" date="2013-10" db="EMBL/GenBank/DDBJ databases">
        <title>Genome sequence of Mycobacterium kansasii.</title>
        <authorList>
            <consortium name="McGill University Mycobacterium genome consortium"/>
            <person name="Veyrier F.J."/>
            <person name="Behr M.A."/>
        </authorList>
    </citation>
    <scope>NUCLEOTIDE SEQUENCE [LARGE SCALE GENOMIC DNA]</scope>
    <source>
        <strain evidence="1 2">ATCC 12478</strain>
    </source>
</reference>
<gene>
    <name evidence="1" type="ORF">MKAN_21680</name>
</gene>
<dbReference type="KEGG" id="mkn:MKAN_21680"/>
<evidence type="ECO:0000313" key="2">
    <source>
        <dbReference type="Proteomes" id="UP000017786"/>
    </source>
</evidence>
<accession>U5WYQ3</accession>
<protein>
    <submittedName>
        <fullName evidence="1">Uncharacterized protein</fullName>
    </submittedName>
</protein>
<proteinExistence type="predicted"/>
<organism evidence="1 2">
    <name type="scientific">Mycobacterium kansasii ATCC 12478</name>
    <dbReference type="NCBI Taxonomy" id="557599"/>
    <lineage>
        <taxon>Bacteria</taxon>
        <taxon>Bacillati</taxon>
        <taxon>Actinomycetota</taxon>
        <taxon>Actinomycetes</taxon>
        <taxon>Mycobacteriales</taxon>
        <taxon>Mycobacteriaceae</taxon>
        <taxon>Mycobacterium</taxon>
    </lineage>
</organism>
<dbReference type="EMBL" id="CP006835">
    <property type="protein sequence ID" value="AGZ54388.1"/>
    <property type="molecule type" value="Genomic_DNA"/>
</dbReference>
<dbReference type="Proteomes" id="UP000017786">
    <property type="component" value="Chromosome"/>
</dbReference>
<dbReference type="AlphaFoldDB" id="U5WYQ3"/>
<name>U5WYQ3_MYCKA</name>
<dbReference type="HOGENOM" id="CLU_3202276_0_0_11"/>
<sequence>MLLMRLMLSTPAVTVRCSLACPAELDPIVMMALGAGGAVDAVSVY</sequence>
<evidence type="ECO:0000313" key="1">
    <source>
        <dbReference type="EMBL" id="AGZ54388.1"/>
    </source>
</evidence>